<dbReference type="InterPro" id="IPR001810">
    <property type="entry name" value="F-box_dom"/>
</dbReference>
<name>A0A1R3KAM6_9ROSI</name>
<dbReference type="EMBL" id="AWUE01014296">
    <property type="protein sequence ID" value="OMP04147.1"/>
    <property type="molecule type" value="Genomic_DNA"/>
</dbReference>
<dbReference type="Gene3D" id="1.20.1280.50">
    <property type="match status" value="1"/>
</dbReference>
<comment type="caution">
    <text evidence="3">The sequence shown here is derived from an EMBL/GenBank/DDBJ whole genome shotgun (WGS) entry which is preliminary data.</text>
</comment>
<organism evidence="3 4">
    <name type="scientific">Corchorus olitorius</name>
    <dbReference type="NCBI Taxonomy" id="93759"/>
    <lineage>
        <taxon>Eukaryota</taxon>
        <taxon>Viridiplantae</taxon>
        <taxon>Streptophyta</taxon>
        <taxon>Embryophyta</taxon>
        <taxon>Tracheophyta</taxon>
        <taxon>Spermatophyta</taxon>
        <taxon>Magnoliopsida</taxon>
        <taxon>eudicotyledons</taxon>
        <taxon>Gunneridae</taxon>
        <taxon>Pentapetalae</taxon>
        <taxon>rosids</taxon>
        <taxon>malvids</taxon>
        <taxon>Malvales</taxon>
        <taxon>Malvaceae</taxon>
        <taxon>Grewioideae</taxon>
        <taxon>Apeibeae</taxon>
        <taxon>Corchorus</taxon>
    </lineage>
</organism>
<accession>A0A1R3KAM6</accession>
<dbReference type="SUPFAM" id="SSF81383">
    <property type="entry name" value="F-box domain"/>
    <property type="match status" value="1"/>
</dbReference>
<keyword evidence="4" id="KW-1185">Reference proteome</keyword>
<sequence length="405" mass="46680">MAVRENKRRKLATLLEPEKENYENIMNRLPSQIMGDILLRVSSSIKTLSPLKSVCKSWYQIISDPYFTRNLNLLISNDYSGKTCLIQVEKDLISPPKSVSVSDDIDFQVKLKPFRSSGCPIGSCHGLLCFERNLLKTYIVNPVLGSDNLVMLPSLKYKFPSLYPVRDFTLMGFGFCPKTNQYKVIRFIRWTSRVYIYTLGTDDSWREIEDLPTDRFTSGLPGVYLNAVLHWLTYPRRIKFDDRKPEIYCFDVETEKSHQLDLLPQLPQGRNHLVGLRLGVFHNCLALYINGGCFPEAQGNFFSNFDIWVMKDGKSWANIFRISGVIPASSVWSRAEPLMLTKDGNSLIVYVDEDRCRLLKYFDLRTGENITDRRLTGIYGGRFNTYVATLVSPKHIIKRSTFHNF</sequence>
<dbReference type="InterPro" id="IPR036047">
    <property type="entry name" value="F-box-like_dom_sf"/>
</dbReference>
<dbReference type="InterPro" id="IPR011043">
    <property type="entry name" value="Gal_Oxase/kelch_b-propeller"/>
</dbReference>
<dbReference type="Pfam" id="PF12937">
    <property type="entry name" value="F-box-like"/>
    <property type="match status" value="1"/>
</dbReference>
<dbReference type="PANTHER" id="PTHR31672:SF10">
    <property type="entry name" value="F-BOX DOMAIN-CONTAINING PROTEIN"/>
    <property type="match status" value="1"/>
</dbReference>
<dbReference type="InterPro" id="IPR013187">
    <property type="entry name" value="F-box-assoc_dom_typ3"/>
</dbReference>
<reference evidence="4" key="1">
    <citation type="submission" date="2013-09" db="EMBL/GenBank/DDBJ databases">
        <title>Corchorus olitorius genome sequencing.</title>
        <authorList>
            <person name="Alam M."/>
            <person name="Haque M.S."/>
            <person name="Islam M.S."/>
            <person name="Emdad E.M."/>
            <person name="Islam M.M."/>
            <person name="Ahmed B."/>
            <person name="Halim A."/>
            <person name="Hossen Q.M.M."/>
            <person name="Hossain M.Z."/>
            <person name="Ahmed R."/>
            <person name="Khan M.M."/>
            <person name="Islam R."/>
            <person name="Rashid M.M."/>
            <person name="Khan S.A."/>
            <person name="Rahman M.S."/>
            <person name="Alam M."/>
            <person name="Yahiya A.S."/>
            <person name="Khan M.S."/>
            <person name="Azam M.S."/>
            <person name="Haque T."/>
            <person name="Lashkar M.Z.H."/>
            <person name="Akhand A.I."/>
            <person name="Morshed G."/>
            <person name="Roy S."/>
            <person name="Uddin K.S."/>
            <person name="Rabeya T."/>
            <person name="Hossain A.S."/>
            <person name="Chowdhury A."/>
            <person name="Snigdha A.R."/>
            <person name="Mortoza M.S."/>
            <person name="Matin S.A."/>
            <person name="Hoque S.M.E."/>
            <person name="Islam M.K."/>
            <person name="Roy D.K."/>
            <person name="Haider R."/>
            <person name="Moosa M.M."/>
            <person name="Elias S.M."/>
            <person name="Hasan A.M."/>
            <person name="Jahan S."/>
            <person name="Shafiuddin M."/>
            <person name="Mahmood N."/>
            <person name="Shommy N.S."/>
        </authorList>
    </citation>
    <scope>NUCLEOTIDE SEQUENCE [LARGE SCALE GENOMIC DNA]</scope>
    <source>
        <strain evidence="4">cv. O-4</strain>
    </source>
</reference>
<protein>
    <submittedName>
        <fullName evidence="3">Uncharacterized protein</fullName>
    </submittedName>
</protein>
<evidence type="ECO:0000259" key="1">
    <source>
        <dbReference type="Pfam" id="PF08268"/>
    </source>
</evidence>
<feature type="domain" description="F-box associated beta-propeller type 3" evidence="1">
    <location>
        <begin position="101"/>
        <end position="319"/>
    </location>
</feature>
<evidence type="ECO:0000313" key="3">
    <source>
        <dbReference type="EMBL" id="OMP04147.1"/>
    </source>
</evidence>
<dbReference type="InterPro" id="IPR017451">
    <property type="entry name" value="F-box-assoc_interact_dom"/>
</dbReference>
<gene>
    <name evidence="3" type="ORF">COLO4_09907</name>
</gene>
<feature type="domain" description="F-box" evidence="2">
    <location>
        <begin position="27"/>
        <end position="72"/>
    </location>
</feature>
<dbReference type="AlphaFoldDB" id="A0A1R3KAM6"/>
<dbReference type="NCBIfam" id="TIGR01640">
    <property type="entry name" value="F_box_assoc_1"/>
    <property type="match status" value="1"/>
</dbReference>
<dbReference type="Proteomes" id="UP000187203">
    <property type="component" value="Unassembled WGS sequence"/>
</dbReference>
<dbReference type="PANTHER" id="PTHR31672">
    <property type="entry name" value="BNACNNG10540D PROTEIN"/>
    <property type="match status" value="1"/>
</dbReference>
<dbReference type="SUPFAM" id="SSF50965">
    <property type="entry name" value="Galactose oxidase, central domain"/>
    <property type="match status" value="1"/>
</dbReference>
<evidence type="ECO:0000259" key="2">
    <source>
        <dbReference type="Pfam" id="PF12937"/>
    </source>
</evidence>
<dbReference type="InterPro" id="IPR050796">
    <property type="entry name" value="SCF_F-box_component"/>
</dbReference>
<evidence type="ECO:0000313" key="4">
    <source>
        <dbReference type="Proteomes" id="UP000187203"/>
    </source>
</evidence>
<dbReference type="Pfam" id="PF08268">
    <property type="entry name" value="FBA_3"/>
    <property type="match status" value="1"/>
</dbReference>
<dbReference type="OrthoDB" id="687122at2759"/>
<proteinExistence type="predicted"/>